<name>A0A1I2A6M2_9ACTN</name>
<accession>A0A1I2A6M2</accession>
<protein>
    <submittedName>
        <fullName evidence="7">Glycosyl hydrolase family 26</fullName>
    </submittedName>
</protein>
<feature type="active site" description="Nucleophile" evidence="4">
    <location>
        <position position="268"/>
    </location>
</feature>
<evidence type="ECO:0000256" key="5">
    <source>
        <dbReference type="SAM" id="SignalP"/>
    </source>
</evidence>
<keyword evidence="3 4" id="KW-0326">Glycosidase</keyword>
<keyword evidence="5" id="KW-0732">Signal</keyword>
<feature type="active site" description="Proton donor" evidence="4">
    <location>
        <position position="164"/>
    </location>
</feature>
<dbReference type="GO" id="GO:0006080">
    <property type="term" value="P:substituted mannan metabolic process"/>
    <property type="evidence" value="ECO:0007669"/>
    <property type="project" value="InterPro"/>
</dbReference>
<dbReference type="Proteomes" id="UP000199645">
    <property type="component" value="Unassembled WGS sequence"/>
</dbReference>
<comment type="similarity">
    <text evidence="1 4">Belongs to the glycosyl hydrolase 26 family.</text>
</comment>
<sequence>MGGLAGHAGRVDDEQRGGMNRRRALSLLTMAVPAATLTSGVATAADAAPPVEAASAWGGPVRFRRGRAMLGSYLSLRGRTLTESLELRRRQLGRDQRIVHRYYPWTGYAPVSEPEVPSGAVLMVSWHGTFHKRITSGRSDRDIALMATRLAGMRRPVMLRWGWEMNGNWFDWDGAHNGRKPAGYVRSWRRMHRIFREEGATNVAWVWGPNWNSGPDVSWNRFQRYYPGDAYVDWVGVSGYNFSRESPRTLFTPIVAAYGKRKPIVLAETAAIGHGRNTKAPWIRKLSAYVDATPSIGAVVWFDTDQQKGTSRNFRPDSDAEALAAYRRMARKSRFSG</sequence>
<dbReference type="AlphaFoldDB" id="A0A1I2A6M2"/>
<evidence type="ECO:0000313" key="7">
    <source>
        <dbReference type="EMBL" id="SFE39695.1"/>
    </source>
</evidence>
<dbReference type="Gene3D" id="3.20.20.80">
    <property type="entry name" value="Glycosidases"/>
    <property type="match status" value="1"/>
</dbReference>
<reference evidence="7 8" key="1">
    <citation type="submission" date="2016-10" db="EMBL/GenBank/DDBJ databases">
        <authorList>
            <person name="de Groot N.N."/>
        </authorList>
    </citation>
    <scope>NUCLEOTIDE SEQUENCE [LARGE SCALE GENOMIC DNA]</scope>
    <source>
        <strain evidence="7 8">DSM 43019</strain>
    </source>
</reference>
<evidence type="ECO:0000259" key="6">
    <source>
        <dbReference type="PROSITE" id="PS51764"/>
    </source>
</evidence>
<dbReference type="Pfam" id="PF02156">
    <property type="entry name" value="Glyco_hydro_26"/>
    <property type="match status" value="1"/>
</dbReference>
<feature type="domain" description="GH26" evidence="6">
    <location>
        <begin position="19"/>
        <end position="333"/>
    </location>
</feature>
<feature type="chain" id="PRO_5011767266" evidence="5">
    <location>
        <begin position="45"/>
        <end position="337"/>
    </location>
</feature>
<dbReference type="EMBL" id="FONV01000001">
    <property type="protein sequence ID" value="SFE39695.1"/>
    <property type="molecule type" value="Genomic_DNA"/>
</dbReference>
<keyword evidence="8" id="KW-1185">Reference proteome</keyword>
<evidence type="ECO:0000313" key="8">
    <source>
        <dbReference type="Proteomes" id="UP000199645"/>
    </source>
</evidence>
<dbReference type="GO" id="GO:0016985">
    <property type="term" value="F:mannan endo-1,4-beta-mannosidase activity"/>
    <property type="evidence" value="ECO:0007669"/>
    <property type="project" value="InterPro"/>
</dbReference>
<dbReference type="InterPro" id="IPR017853">
    <property type="entry name" value="GH"/>
</dbReference>
<dbReference type="SUPFAM" id="SSF51445">
    <property type="entry name" value="(Trans)glycosidases"/>
    <property type="match status" value="1"/>
</dbReference>
<dbReference type="InterPro" id="IPR000805">
    <property type="entry name" value="Glyco_hydro_26"/>
</dbReference>
<keyword evidence="2 4" id="KW-0378">Hydrolase</keyword>
<evidence type="ECO:0000256" key="3">
    <source>
        <dbReference type="ARBA" id="ARBA00023295"/>
    </source>
</evidence>
<dbReference type="STRING" id="35752.SAMN05421541_101547"/>
<evidence type="ECO:0000256" key="4">
    <source>
        <dbReference type="PROSITE-ProRule" id="PRU01100"/>
    </source>
</evidence>
<dbReference type="PANTHER" id="PTHR40079">
    <property type="entry name" value="MANNAN ENDO-1,4-BETA-MANNOSIDASE E-RELATED"/>
    <property type="match status" value="1"/>
</dbReference>
<dbReference type="InterPro" id="IPR022790">
    <property type="entry name" value="GH26_dom"/>
</dbReference>
<gene>
    <name evidence="7" type="ORF">SAMN05421541_101547</name>
</gene>
<proteinExistence type="inferred from homology"/>
<dbReference type="PROSITE" id="PS51764">
    <property type="entry name" value="GH26"/>
    <property type="match status" value="1"/>
</dbReference>
<dbReference type="PROSITE" id="PS51318">
    <property type="entry name" value="TAT"/>
    <property type="match status" value="1"/>
</dbReference>
<evidence type="ECO:0000256" key="2">
    <source>
        <dbReference type="ARBA" id="ARBA00022801"/>
    </source>
</evidence>
<evidence type="ECO:0000256" key="1">
    <source>
        <dbReference type="ARBA" id="ARBA00007754"/>
    </source>
</evidence>
<dbReference type="PANTHER" id="PTHR40079:SF4">
    <property type="entry name" value="GH26 DOMAIN-CONTAINING PROTEIN-RELATED"/>
    <property type="match status" value="1"/>
</dbReference>
<feature type="signal peptide" evidence="5">
    <location>
        <begin position="1"/>
        <end position="44"/>
    </location>
</feature>
<organism evidence="7 8">
    <name type="scientific">Actinoplanes philippinensis</name>
    <dbReference type="NCBI Taxonomy" id="35752"/>
    <lineage>
        <taxon>Bacteria</taxon>
        <taxon>Bacillati</taxon>
        <taxon>Actinomycetota</taxon>
        <taxon>Actinomycetes</taxon>
        <taxon>Micromonosporales</taxon>
        <taxon>Micromonosporaceae</taxon>
        <taxon>Actinoplanes</taxon>
    </lineage>
</organism>
<dbReference type="InterPro" id="IPR006311">
    <property type="entry name" value="TAT_signal"/>
</dbReference>